<dbReference type="GO" id="GO:0009279">
    <property type="term" value="C:cell outer membrane"/>
    <property type="evidence" value="ECO:0007669"/>
    <property type="project" value="UniProtKB-SubCell"/>
</dbReference>
<organism evidence="10 11">
    <name type="scientific">Psychrosphaera haliotis</name>
    <dbReference type="NCBI Taxonomy" id="555083"/>
    <lineage>
        <taxon>Bacteria</taxon>
        <taxon>Pseudomonadati</taxon>
        <taxon>Pseudomonadota</taxon>
        <taxon>Gammaproteobacteria</taxon>
        <taxon>Alteromonadales</taxon>
        <taxon>Pseudoalteromonadaceae</taxon>
        <taxon>Psychrosphaera</taxon>
    </lineage>
</organism>
<dbReference type="Gene3D" id="2.40.170.20">
    <property type="entry name" value="TonB-dependent receptor, beta-barrel domain"/>
    <property type="match status" value="1"/>
</dbReference>
<dbReference type="Pfam" id="PF07715">
    <property type="entry name" value="Plug"/>
    <property type="match status" value="1"/>
</dbReference>
<comment type="subcellular location">
    <subcellularLocation>
        <location evidence="1 7">Cell outer membrane</location>
        <topology evidence="1 7">Multi-pass membrane protein</topology>
    </subcellularLocation>
</comment>
<sequence>MFKLNKSLAAIAVTAALGMSSAAFAGNNDGSLKGLVVDSNKQTVAGATITIKNEKTGFTRSVVADENGKYRFSVLPVGNYTLTTTKDGFTTETYEDVSVRIGESSVTMSLFRQGVERISVTGRALSTIDTTSSESALNIGAVELARLPVARDLTSVALLAPGANLGDSAFGKLPSFGGASVAENAYFINGLNVTDFRNGLGGSTIPFEFYKEFEVKTGGYSAEFGRSTGGVINAVTKSGTNEFEFGANFFYEPESLRETNPDIRKRDGSIDVYNSADTFNKMEGNIYASGPIIEDTLFFYVLYNPRDVKSETISGAGHVYNSAENDDAFWGAKFDWNINDDNILELTAFSDKQKVITTRRDYSWNQAGTSAEVTGDVVGGFQDLGGRNIAVKYTGYITDDFTLSVLWGENESNKTVKSDFDAFPVIYDNREGNWVPQGSWANFQVSEAKDTREAFRIDGEYAGIEDHNIRFGFDREINTSLDETALSGGVYWALFTYEAGEQISGIGKTFDATTEVARRRDYSVGGEFETESTAFYIEDTWYVNDNVTATIGLRSESFDNKNAAGESFIKIDNQIAPRLGVSWDINGDGESKLYANYGRYHLPVAANTNIRMAGAETYIHTYYALEGINADFTPITGEEYGRDVNGDGTVPDVREVLDTSIDPMYQDEFIIGYETMLNDDWSFSTKYTHRDLGSVIDDITIDKAIGANGWAPASGNVYVLTNPNTDIETYYDTDGDGTPDPVSIKASDLGYPDPERLYDAIDVMFKRAWDDVWTLDFTYTWSRSRGNAEGYVKSDNGQSDAGLTTDWDFPYLMDGAEGYLPNDRRHSFKLYGAYALTENLSVGTNLTLVSGRPVSGFGHGLPADYGTEFDTYEYGQTYFLGADNSVFLPRGSFGRTPWVAKLDMNLTYNTKVSGADVTLQADVFNILNAQGITKFDEDQNDGAVNDDFLLPTLYQAPRSVRFSATVRF</sequence>
<keyword evidence="8" id="KW-0732">Signal</keyword>
<dbReference type="PROSITE" id="PS52016">
    <property type="entry name" value="TONB_DEPENDENT_REC_3"/>
    <property type="match status" value="1"/>
</dbReference>
<evidence type="ECO:0000256" key="8">
    <source>
        <dbReference type="SAM" id="SignalP"/>
    </source>
</evidence>
<dbReference type="GO" id="GO:0015344">
    <property type="term" value="F:siderophore uptake transmembrane transporter activity"/>
    <property type="evidence" value="ECO:0007669"/>
    <property type="project" value="TreeGrafter"/>
</dbReference>
<comment type="similarity">
    <text evidence="7">Belongs to the TonB-dependent receptor family.</text>
</comment>
<keyword evidence="3 7" id="KW-1134">Transmembrane beta strand</keyword>
<dbReference type="Proteomes" id="UP000439994">
    <property type="component" value="Unassembled WGS sequence"/>
</dbReference>
<dbReference type="EMBL" id="WOCD01000001">
    <property type="protein sequence ID" value="MUH71538.1"/>
    <property type="molecule type" value="Genomic_DNA"/>
</dbReference>
<reference evidence="10 11" key="1">
    <citation type="submission" date="2019-11" db="EMBL/GenBank/DDBJ databases">
        <title>P. haliotis isolates from Z. marina roots.</title>
        <authorList>
            <person name="Cohen M."/>
            <person name="Jospin G."/>
            <person name="Eisen J.A."/>
            <person name="Coil D.A."/>
        </authorList>
    </citation>
    <scope>NUCLEOTIDE SEQUENCE [LARGE SCALE GENOMIC DNA]</scope>
    <source>
        <strain evidence="10 11">UCD-MCMsp1aY</strain>
    </source>
</reference>
<keyword evidence="4 7" id="KW-0812">Transmembrane</keyword>
<keyword evidence="6 7" id="KW-0998">Cell outer membrane</keyword>
<evidence type="ECO:0000256" key="5">
    <source>
        <dbReference type="ARBA" id="ARBA00023136"/>
    </source>
</evidence>
<evidence type="ECO:0000313" key="10">
    <source>
        <dbReference type="EMBL" id="MUH71538.1"/>
    </source>
</evidence>
<keyword evidence="5 7" id="KW-0472">Membrane</keyword>
<proteinExistence type="inferred from homology"/>
<keyword evidence="10" id="KW-0675">Receptor</keyword>
<evidence type="ECO:0000256" key="4">
    <source>
        <dbReference type="ARBA" id="ARBA00022692"/>
    </source>
</evidence>
<dbReference type="SUPFAM" id="SSF49452">
    <property type="entry name" value="Starch-binding domain-like"/>
    <property type="match status" value="1"/>
</dbReference>
<dbReference type="Gene3D" id="2.60.40.1120">
    <property type="entry name" value="Carboxypeptidase-like, regulatory domain"/>
    <property type="match status" value="1"/>
</dbReference>
<gene>
    <name evidence="10" type="ORF">GNP35_02890</name>
</gene>
<evidence type="ECO:0000313" key="11">
    <source>
        <dbReference type="Proteomes" id="UP000439994"/>
    </source>
</evidence>
<comment type="caution">
    <text evidence="10">The sequence shown here is derived from an EMBL/GenBank/DDBJ whole genome shotgun (WGS) entry which is preliminary data.</text>
</comment>
<keyword evidence="2 7" id="KW-0813">Transport</keyword>
<evidence type="ECO:0000256" key="1">
    <source>
        <dbReference type="ARBA" id="ARBA00004571"/>
    </source>
</evidence>
<dbReference type="InterPro" id="IPR012910">
    <property type="entry name" value="Plug_dom"/>
</dbReference>
<evidence type="ECO:0000259" key="9">
    <source>
        <dbReference type="Pfam" id="PF07715"/>
    </source>
</evidence>
<accession>A0A6N8F5R4</accession>
<feature type="signal peptide" evidence="8">
    <location>
        <begin position="1"/>
        <end position="25"/>
    </location>
</feature>
<dbReference type="Gene3D" id="2.170.130.10">
    <property type="entry name" value="TonB-dependent receptor, plug domain"/>
    <property type="match status" value="1"/>
</dbReference>
<dbReference type="InterPro" id="IPR037066">
    <property type="entry name" value="Plug_dom_sf"/>
</dbReference>
<name>A0A6N8F5R4_9GAMM</name>
<evidence type="ECO:0000256" key="6">
    <source>
        <dbReference type="ARBA" id="ARBA00023237"/>
    </source>
</evidence>
<dbReference type="GO" id="GO:0044718">
    <property type="term" value="P:siderophore transmembrane transport"/>
    <property type="evidence" value="ECO:0007669"/>
    <property type="project" value="TreeGrafter"/>
</dbReference>
<evidence type="ECO:0000256" key="7">
    <source>
        <dbReference type="PROSITE-ProRule" id="PRU01360"/>
    </source>
</evidence>
<dbReference type="PANTHER" id="PTHR30069">
    <property type="entry name" value="TONB-DEPENDENT OUTER MEMBRANE RECEPTOR"/>
    <property type="match status" value="1"/>
</dbReference>
<dbReference type="SUPFAM" id="SSF56935">
    <property type="entry name" value="Porins"/>
    <property type="match status" value="1"/>
</dbReference>
<dbReference type="InterPro" id="IPR036942">
    <property type="entry name" value="Beta-barrel_TonB_sf"/>
</dbReference>
<feature type="chain" id="PRO_5026935857" evidence="8">
    <location>
        <begin position="26"/>
        <end position="968"/>
    </location>
</feature>
<dbReference type="GO" id="GO:0030246">
    <property type="term" value="F:carbohydrate binding"/>
    <property type="evidence" value="ECO:0007669"/>
    <property type="project" value="InterPro"/>
</dbReference>
<dbReference type="Pfam" id="PF13620">
    <property type="entry name" value="CarboxypepD_reg"/>
    <property type="match status" value="1"/>
</dbReference>
<dbReference type="RefSeq" id="WP_155694343.1">
    <property type="nucleotide sequence ID" value="NZ_WOCD01000001.1"/>
</dbReference>
<dbReference type="InterPro" id="IPR039426">
    <property type="entry name" value="TonB-dep_rcpt-like"/>
</dbReference>
<evidence type="ECO:0000256" key="3">
    <source>
        <dbReference type="ARBA" id="ARBA00022452"/>
    </source>
</evidence>
<keyword evidence="11" id="KW-1185">Reference proteome</keyword>
<evidence type="ECO:0000256" key="2">
    <source>
        <dbReference type="ARBA" id="ARBA00022448"/>
    </source>
</evidence>
<dbReference type="OrthoDB" id="9768147at2"/>
<dbReference type="PANTHER" id="PTHR30069:SF46">
    <property type="entry name" value="OAR PROTEIN"/>
    <property type="match status" value="1"/>
</dbReference>
<dbReference type="AlphaFoldDB" id="A0A6N8F5R4"/>
<protein>
    <submittedName>
        <fullName evidence="10">TonB-dependent receptor plug domain-containing protein</fullName>
    </submittedName>
</protein>
<dbReference type="InterPro" id="IPR013784">
    <property type="entry name" value="Carb-bd-like_fold"/>
</dbReference>
<feature type="domain" description="TonB-dependent receptor plug" evidence="9">
    <location>
        <begin position="132"/>
        <end position="231"/>
    </location>
</feature>